<comment type="subunit">
    <text evidence="9">Monomer.</text>
</comment>
<dbReference type="Pfam" id="PF04055">
    <property type="entry name" value="Radical_SAM"/>
    <property type="match status" value="1"/>
</dbReference>
<proteinExistence type="inferred from homology"/>
<keyword evidence="3 9" id="KW-0819">tRNA processing</keyword>
<comment type="catalytic activity">
    <reaction evidence="8 9">
        <text>N(1)-methylguanosine(37) in tRNA(Phe) + pyruvate + S-adenosyl-L-methionine = 4-demethylwyosine(37) in tRNA(Phe) + 5'-deoxyadenosine + L-methionine + CO2 + H2O</text>
        <dbReference type="Rhea" id="RHEA:36347"/>
        <dbReference type="Rhea" id="RHEA-COMP:10164"/>
        <dbReference type="Rhea" id="RHEA-COMP:10165"/>
        <dbReference type="ChEBI" id="CHEBI:15361"/>
        <dbReference type="ChEBI" id="CHEBI:15377"/>
        <dbReference type="ChEBI" id="CHEBI:16526"/>
        <dbReference type="ChEBI" id="CHEBI:17319"/>
        <dbReference type="ChEBI" id="CHEBI:57844"/>
        <dbReference type="ChEBI" id="CHEBI:59789"/>
        <dbReference type="ChEBI" id="CHEBI:64315"/>
        <dbReference type="ChEBI" id="CHEBI:73542"/>
        <dbReference type="EC" id="4.1.3.44"/>
    </reaction>
</comment>
<dbReference type="GO" id="GO:0102521">
    <property type="term" value="F:tRNA-4-demethylwyosine synthase activity"/>
    <property type="evidence" value="ECO:0007669"/>
    <property type="project" value="UniProtKB-EC"/>
</dbReference>
<dbReference type="SUPFAM" id="SSF102114">
    <property type="entry name" value="Radical SAM enzymes"/>
    <property type="match status" value="1"/>
</dbReference>
<dbReference type="InterPro" id="IPR013917">
    <property type="entry name" value="tRNA_wybutosine-synth"/>
</dbReference>
<sequence length="336" mass="38304">MRTKITLNIFIKFICVINNYKLIYKKQHYGLVGKHSAVKVCHWTKSELTGKASCYKNTFYGINSSQCIQMTPALNSCTENCEFCWRFQGFDSMHIGDEDDPEFILEESIKAHLKLISGFKGNPNVSSEAWEKAMHPKHMAISLTGEPTLYTRLGELIEAATKRGISTFLVTNGTLPMVLEKLDPLPTQLYVTVAGPTKEIFNRVLNPAIGNAWENFNKTLELLPSLDTRKVIRHTLVKDVNMPYYDEYEKLDRKADPDFIESKGYVHVGQSIDRLTADNMPSHEMVLEFSNEMARRLGYTPYADRRESRVAMIAKDPSKARIDFDSVLKKAMEKIS</sequence>
<dbReference type="InterPro" id="IPR007197">
    <property type="entry name" value="rSAM"/>
</dbReference>
<evidence type="ECO:0000313" key="13">
    <source>
        <dbReference type="Proteomes" id="UP000000438"/>
    </source>
</evidence>
<reference evidence="12 13" key="1">
    <citation type="journal article" date="2004" name="Proc. Natl. Acad. Sci. U.S.A.">
        <title>Genome sequence of Picrophilus torridus and its implications for life around pH 0.</title>
        <authorList>
            <person name="Futterer O."/>
            <person name="Angelov A."/>
            <person name="Liesegang H."/>
            <person name="Gottschalk G."/>
            <person name="Schleper C."/>
            <person name="Schepers B."/>
            <person name="Dock C."/>
            <person name="Antranikian G."/>
            <person name="Liebl W."/>
        </authorList>
    </citation>
    <scope>NUCLEOTIDE SEQUENCE [LARGE SCALE GENOMIC DNA]</scope>
    <source>
        <strain evidence="13">ATCC 700027 / DSM 9790 / JCM 10055 / NBRC 100828</strain>
    </source>
</reference>
<dbReference type="GO" id="GO:0005737">
    <property type="term" value="C:cytoplasm"/>
    <property type="evidence" value="ECO:0007669"/>
    <property type="project" value="UniProtKB-SubCell"/>
</dbReference>
<evidence type="ECO:0000256" key="8">
    <source>
        <dbReference type="ARBA" id="ARBA00049466"/>
    </source>
</evidence>
<comment type="function">
    <text evidence="9">Component of the wyosine derivatives biosynthesis pathway that catalyzes the condensation of N-methylguanine with 2 carbon atoms from pyruvate to form the tricyclic 4-demethylwyosine (imG-14) on guanosine-37 of tRNA(Phe).</text>
</comment>
<dbReference type="STRING" id="263820.PTO1196"/>
<dbReference type="PANTHER" id="PTHR13930">
    <property type="entry name" value="S-ADENOSYL-L-METHIONINE-DEPENDENT TRNA 4-DEMETHYLWYOSINE SYNTHASE"/>
    <property type="match status" value="1"/>
</dbReference>
<dbReference type="Gene3D" id="3.20.20.70">
    <property type="entry name" value="Aldolase class I"/>
    <property type="match status" value="1"/>
</dbReference>
<dbReference type="PANTHER" id="PTHR13930:SF0">
    <property type="entry name" value="S-ADENOSYL-L-METHIONINE-DEPENDENT TRNA 4-DEMETHYLWYOSINE SYNTHASE TYW1-RELATED"/>
    <property type="match status" value="1"/>
</dbReference>
<dbReference type="InterPro" id="IPR058240">
    <property type="entry name" value="rSAM_sf"/>
</dbReference>
<evidence type="ECO:0000256" key="6">
    <source>
        <dbReference type="ARBA" id="ARBA00023014"/>
    </source>
</evidence>
<dbReference type="NCBIfam" id="TIGR03972">
    <property type="entry name" value="rSAM_TYW1"/>
    <property type="match status" value="1"/>
</dbReference>
<evidence type="ECO:0000256" key="5">
    <source>
        <dbReference type="ARBA" id="ARBA00023004"/>
    </source>
</evidence>
<keyword evidence="5 9" id="KW-0408">Iron</keyword>
<dbReference type="HOGENOM" id="CLU_007952_3_0_2"/>
<dbReference type="AlphaFoldDB" id="Q6KZS1"/>
<feature type="binding site" evidence="9">
    <location>
        <position position="41"/>
    </location>
    <ligand>
        <name>[4Fe-4S] cluster</name>
        <dbReference type="ChEBI" id="CHEBI:49883"/>
        <label>1</label>
    </ligand>
</feature>
<feature type="domain" description="tRNA wybutosine-synthesis" evidence="11">
    <location>
        <begin position="254"/>
        <end position="315"/>
    </location>
</feature>
<dbReference type="EC" id="4.1.3.44" evidence="9"/>
<name>Q6KZS1_PICTO</name>
<dbReference type="HAMAP" id="MF_01921">
    <property type="entry name" value="TYW1_archaea"/>
    <property type="match status" value="1"/>
</dbReference>
<keyword evidence="1 9" id="KW-0004">4Fe-4S</keyword>
<evidence type="ECO:0000256" key="9">
    <source>
        <dbReference type="HAMAP-Rule" id="MF_01921"/>
    </source>
</evidence>
<evidence type="ECO:0000256" key="4">
    <source>
        <dbReference type="ARBA" id="ARBA00022723"/>
    </source>
</evidence>
<organism evidence="12 13">
    <name type="scientific">Picrophilus torridus (strain ATCC 700027 / DSM 9790 / JCM 10055 / NBRC 100828 / KAW 2/3)</name>
    <dbReference type="NCBI Taxonomy" id="1122961"/>
    <lineage>
        <taxon>Archaea</taxon>
        <taxon>Methanobacteriati</taxon>
        <taxon>Thermoplasmatota</taxon>
        <taxon>Thermoplasmata</taxon>
        <taxon>Thermoplasmatales</taxon>
        <taxon>Picrophilaceae</taxon>
        <taxon>Picrophilus</taxon>
    </lineage>
</organism>
<keyword evidence="7 9" id="KW-0456">Lyase</keyword>
<protein>
    <recommendedName>
        <fullName evidence="9">S-adenosyl-L-methionine-dependent tRNA 4-demethylwyosine synthase</fullName>
        <ecNumber evidence="9">4.1.3.44</ecNumber>
    </recommendedName>
    <alternativeName>
        <fullName evidence="9">tRNA wyosine derivatives biosynthesis protein Taw1</fullName>
    </alternativeName>
</protein>
<comment type="subcellular location">
    <subcellularLocation>
        <location evidence="9">Cytoplasm</location>
    </subcellularLocation>
</comment>
<gene>
    <name evidence="9" type="primary">taw1</name>
    <name evidence="12" type="ordered locus">PTO1196</name>
</gene>
<feature type="domain" description="Radical SAM core" evidence="10">
    <location>
        <begin position="75"/>
        <end position="242"/>
    </location>
</feature>
<evidence type="ECO:0000256" key="7">
    <source>
        <dbReference type="ARBA" id="ARBA00023239"/>
    </source>
</evidence>
<dbReference type="KEGG" id="pto:PTO1196"/>
<feature type="binding site" evidence="9">
    <location>
        <position position="67"/>
    </location>
    <ligand>
        <name>[4Fe-4S] cluster</name>
        <dbReference type="ChEBI" id="CHEBI:49883"/>
        <label>1</label>
    </ligand>
</feature>
<dbReference type="InterPro" id="IPR023993">
    <property type="entry name" value="TYW1_archaea"/>
</dbReference>
<dbReference type="CDD" id="cd01335">
    <property type="entry name" value="Radical_SAM"/>
    <property type="match status" value="1"/>
</dbReference>
<comment type="cofactor">
    <cofactor evidence="9">
        <name>[4Fe-4S] cluster</name>
        <dbReference type="ChEBI" id="CHEBI:49883"/>
    </cofactor>
    <text evidence="9">Binds 2 [4Fe-4S] clusters. Binds 1 [4Fe-4S] cluster coordinated with 3 cysteines and an exchangeable S-adenosyl-L-methionine.</text>
</comment>
<accession>Q6KZS1</accession>
<dbReference type="GO" id="GO:0016491">
    <property type="term" value="F:oxidoreductase activity"/>
    <property type="evidence" value="ECO:0007669"/>
    <property type="project" value="UniProtKB-KW"/>
</dbReference>
<dbReference type="GO" id="GO:0008033">
    <property type="term" value="P:tRNA processing"/>
    <property type="evidence" value="ECO:0007669"/>
    <property type="project" value="UniProtKB-UniRule"/>
</dbReference>
<dbReference type="SFLD" id="SFLDS00029">
    <property type="entry name" value="Radical_SAM"/>
    <property type="match status" value="1"/>
</dbReference>
<evidence type="ECO:0000256" key="3">
    <source>
        <dbReference type="ARBA" id="ARBA00022694"/>
    </source>
</evidence>
<feature type="binding site" evidence="9">
    <location>
        <position position="81"/>
    </location>
    <ligand>
        <name>[4Fe-4S] cluster</name>
        <dbReference type="ChEBI" id="CHEBI:49883"/>
        <label>2</label>
        <note>4Fe-4S-S-AdoMet</note>
    </ligand>
</feature>
<feature type="binding site" evidence="9">
    <location>
        <position position="84"/>
    </location>
    <ligand>
        <name>[4Fe-4S] cluster</name>
        <dbReference type="ChEBI" id="CHEBI:49883"/>
        <label>2</label>
        <note>4Fe-4S-S-AdoMet</note>
    </ligand>
</feature>
<feature type="binding site" evidence="9">
    <location>
        <position position="77"/>
    </location>
    <ligand>
        <name>[4Fe-4S] cluster</name>
        <dbReference type="ChEBI" id="CHEBI:49883"/>
        <label>2</label>
        <note>4Fe-4S-S-AdoMet</note>
    </ligand>
</feature>
<dbReference type="GO" id="GO:0051539">
    <property type="term" value="F:4 iron, 4 sulfur cluster binding"/>
    <property type="evidence" value="ECO:0007669"/>
    <property type="project" value="UniProtKB-UniRule"/>
</dbReference>
<dbReference type="PATRIC" id="fig|263820.9.peg.1243"/>
<dbReference type="GO" id="GO:0046872">
    <property type="term" value="F:metal ion binding"/>
    <property type="evidence" value="ECO:0007669"/>
    <property type="project" value="UniProtKB-KW"/>
</dbReference>
<feature type="binding site" evidence="9">
    <location>
        <position position="54"/>
    </location>
    <ligand>
        <name>[4Fe-4S] cluster</name>
        <dbReference type="ChEBI" id="CHEBI:49883"/>
        <label>1</label>
    </ligand>
</feature>
<keyword evidence="2 9" id="KW-0949">S-adenosyl-L-methionine</keyword>
<dbReference type="PaxDb" id="263820-PTO1196"/>
<keyword evidence="6 9" id="KW-0411">Iron-sulfur</keyword>
<dbReference type="EMBL" id="AE017261">
    <property type="protein sequence ID" value="AAT43781.1"/>
    <property type="molecule type" value="Genomic_DNA"/>
</dbReference>
<evidence type="ECO:0000259" key="10">
    <source>
        <dbReference type="Pfam" id="PF04055"/>
    </source>
</evidence>
<keyword evidence="9" id="KW-0963">Cytoplasm</keyword>
<dbReference type="SFLD" id="SFLDG01071">
    <property type="entry name" value="tRNA_wybutosine-synthesizing"/>
    <property type="match status" value="1"/>
</dbReference>
<dbReference type="InParanoid" id="Q6KZS1"/>
<evidence type="ECO:0000259" key="11">
    <source>
        <dbReference type="Pfam" id="PF08608"/>
    </source>
</evidence>
<comment type="similarity">
    <text evidence="9">Belongs to the TYW1 family.</text>
</comment>
<evidence type="ECO:0000256" key="2">
    <source>
        <dbReference type="ARBA" id="ARBA00022691"/>
    </source>
</evidence>
<evidence type="ECO:0000256" key="1">
    <source>
        <dbReference type="ARBA" id="ARBA00022485"/>
    </source>
</evidence>
<dbReference type="Pfam" id="PF08608">
    <property type="entry name" value="Wyosine_form"/>
    <property type="match status" value="1"/>
</dbReference>
<dbReference type="SFLD" id="SFLDF00284">
    <property type="entry name" value="tRNA_wybutosine-synthesizing"/>
    <property type="match status" value="1"/>
</dbReference>
<dbReference type="eggNOG" id="arCOG04174">
    <property type="taxonomic scope" value="Archaea"/>
</dbReference>
<dbReference type="Proteomes" id="UP000000438">
    <property type="component" value="Chromosome"/>
</dbReference>
<dbReference type="InterPro" id="IPR034556">
    <property type="entry name" value="tRNA_wybutosine-synthase"/>
</dbReference>
<dbReference type="InterPro" id="IPR013785">
    <property type="entry name" value="Aldolase_TIM"/>
</dbReference>
<keyword evidence="4 9" id="KW-0479">Metal-binding</keyword>
<evidence type="ECO:0000313" key="12">
    <source>
        <dbReference type="EMBL" id="AAT43781.1"/>
    </source>
</evidence>
<keyword evidence="12" id="KW-0560">Oxidoreductase</keyword>